<evidence type="ECO:0000313" key="3">
    <source>
        <dbReference type="EMBL" id="TPG35166.1"/>
    </source>
</evidence>
<evidence type="ECO:0000259" key="2">
    <source>
        <dbReference type="PROSITE" id="PS50868"/>
    </source>
</evidence>
<dbReference type="RefSeq" id="WP_140690044.1">
    <property type="nucleotide sequence ID" value="NZ_RCZG01000003.1"/>
</dbReference>
<dbReference type="GO" id="GO:0004519">
    <property type="term" value="F:endonuclease activity"/>
    <property type="evidence" value="ECO:0007669"/>
    <property type="project" value="UniProtKB-KW"/>
</dbReference>
<feature type="region of interest" description="Disordered" evidence="1">
    <location>
        <begin position="509"/>
        <end position="530"/>
    </location>
</feature>
<dbReference type="Pfam" id="PF02720">
    <property type="entry name" value="DUF222"/>
    <property type="match status" value="1"/>
</dbReference>
<dbReference type="InterPro" id="IPR003616">
    <property type="entry name" value="Post-SET_dom"/>
</dbReference>
<sequence length="551" mass="58698">MFEALVAEARGAHGASSLDGWTRVESASCARRLSAMVDMLDAAHAADGSAERDQWCLDNWGAVTAHIGVAARMTSGAASNMLLVGVALRERFPKVAALFSAGLISYQVVRAIVQRAANVTDPDALRLLDEGLSSAFQDWEPLSVDKTEKTIDAIVAEVDPLALRRRDAQARDRGVQFDTEDGSGISTLFATLFATDAKALEVRLNGLANTVCPSDPRTKDQREADAMGALAHGADRLACLCGADDCLAALTPPSTGVVVYVVTPQDTLDARPETPPTPPVAPRDLEPADAQDAVADEAKPDRAESPDVQDSAADEYAALDGIVPSAFTKPLREQTLTEALTALTDLAPAAASTIRPAAMMGGAFLPGVIARRAALGATITAIVHPGQAPPEKRYTPSKTLADFVRARDLTCRFPGCREPATNADIDHTIPWPYGPTQSSNLKALCRKHHLLKTFWGGDGGWQDSQLPDGTVEWLAPDGRRHVTRPGSRRLFPELCQPTAPAVATGPIPAAHNAGLKMPRRNSTRAQDRAARIAEERELNRAATESEDEPPF</sequence>
<gene>
    <name evidence="3" type="ORF">EAH80_10425</name>
</gene>
<dbReference type="CDD" id="cd00085">
    <property type="entry name" value="HNHc"/>
    <property type="match status" value="1"/>
</dbReference>
<accession>A0A502EFA0</accession>
<dbReference type="EMBL" id="RCZG01000003">
    <property type="protein sequence ID" value="TPG35166.1"/>
    <property type="molecule type" value="Genomic_DNA"/>
</dbReference>
<proteinExistence type="predicted"/>
<keyword evidence="3" id="KW-0378">Hydrolase</keyword>
<evidence type="ECO:0000256" key="1">
    <source>
        <dbReference type="SAM" id="MobiDB-lite"/>
    </source>
</evidence>
<dbReference type="PROSITE" id="PS50868">
    <property type="entry name" value="POST_SET"/>
    <property type="match status" value="1"/>
</dbReference>
<keyword evidence="3" id="KW-0540">Nuclease</keyword>
<dbReference type="InterPro" id="IPR003870">
    <property type="entry name" value="DUF222"/>
</dbReference>
<dbReference type="InterPro" id="IPR003615">
    <property type="entry name" value="HNH_nuc"/>
</dbReference>
<organism evidence="3 4">
    <name type="scientific">Mycolicibacterium hodleri</name>
    <dbReference type="NCBI Taxonomy" id="49897"/>
    <lineage>
        <taxon>Bacteria</taxon>
        <taxon>Bacillati</taxon>
        <taxon>Actinomycetota</taxon>
        <taxon>Actinomycetes</taxon>
        <taxon>Mycobacteriales</taxon>
        <taxon>Mycobacteriaceae</taxon>
        <taxon>Mycolicibacterium</taxon>
    </lineage>
</organism>
<comment type="caution">
    <text evidence="3">The sequence shown here is derived from an EMBL/GenBank/DDBJ whole genome shotgun (WGS) entry which is preliminary data.</text>
</comment>
<dbReference type="SMART" id="SM00507">
    <property type="entry name" value="HNHc"/>
    <property type="match status" value="1"/>
</dbReference>
<reference evidence="3 4" key="1">
    <citation type="journal article" date="2019" name="Environ. Microbiol.">
        <title>Species interactions and distinct microbial communities in high Arctic permafrost affected cryosols are associated with the CH4 and CO2 gas fluxes.</title>
        <authorList>
            <person name="Altshuler I."/>
            <person name="Hamel J."/>
            <person name="Turney S."/>
            <person name="Magnuson E."/>
            <person name="Levesque R."/>
            <person name="Greer C."/>
            <person name="Whyte L.G."/>
        </authorList>
    </citation>
    <scope>NUCLEOTIDE SEQUENCE [LARGE SCALE GENOMIC DNA]</scope>
    <source>
        <strain evidence="3 4">S5.20</strain>
    </source>
</reference>
<protein>
    <submittedName>
        <fullName evidence="3">HNH endonuclease</fullName>
    </submittedName>
</protein>
<keyword evidence="4" id="KW-1185">Reference proteome</keyword>
<keyword evidence="3" id="KW-0255">Endonuclease</keyword>
<evidence type="ECO:0000313" key="4">
    <source>
        <dbReference type="Proteomes" id="UP000320095"/>
    </source>
</evidence>
<dbReference type="Proteomes" id="UP000320095">
    <property type="component" value="Unassembled WGS sequence"/>
</dbReference>
<dbReference type="OrthoDB" id="4775237at2"/>
<name>A0A502EFA0_9MYCO</name>
<feature type="domain" description="Post-SET" evidence="2">
    <location>
        <begin position="235"/>
        <end position="251"/>
    </location>
</feature>
<dbReference type="AlphaFoldDB" id="A0A502EFA0"/>
<feature type="region of interest" description="Disordered" evidence="1">
    <location>
        <begin position="268"/>
        <end position="310"/>
    </location>
</feature>
<feature type="compositionally biased region" description="Basic and acidic residues" evidence="1">
    <location>
        <begin position="296"/>
        <end position="305"/>
    </location>
</feature>